<dbReference type="InterPro" id="IPR016169">
    <property type="entry name" value="FAD-bd_PCMH_sub2"/>
</dbReference>
<sequence length="589" mass="65116">MATSCFTLCSSRCRQCIALFSIPLKPAASLQRFLNLIILASRAAMANSSFYPLLLFFLLLFFFVSSFSAPIDRSNIISCLNRHNISNYTTSSNVHNHDYDNLLSFSIQNLRFSDPTIPKPAAIILPESRDQLIRSVLCCLQGSWEIRVRCGGHSYEGTSWVASDGAPFVIIDLMNLNRVSVDLETETAWVEGGATLGETYHAIAESSGVHGFSAGSCPTVGAGGHIAGGGFGLLSRKYGLAADNVIDALLIDAKGELLDRQAMGEDVFWAIRGGGGGVWGVVYAWKIRLRKVPKTVTSFVVSRPGTKEHVADLVNKWQHVAPNLQGDLYLSCFVGVALPETKSTGISATFKGFFLGQKQEAISILRREFPELGLTTKDCNEMSWIESVLFFSGLPNGATISDLKTRYLQDKHYFKAKSDYVRNPISATGIRTALDILDGEPKGYIIMDPYGATMSNISSNSIAFPHRRGNLYTIQYLVEWHREDNNRSNEYIEWIRGFHEAMSDHVSCGPRAAYVNYIDLDLGVMELIDTNVPSVDTVEVARIWGEKYFLNNYDRLVKAKTLIDPNNIFKHQQGIPPTTATIGSKAHSF</sequence>
<keyword evidence="5" id="KW-0547">Nucleotide-binding</keyword>
<keyword evidence="8" id="KW-0325">Glycoprotein</keyword>
<keyword evidence="3" id="KW-0285">Flavoprotein</keyword>
<keyword evidence="9" id="KW-0472">Membrane</keyword>
<keyword evidence="9" id="KW-1133">Transmembrane helix</keyword>
<dbReference type="Pfam" id="PF01565">
    <property type="entry name" value="FAD_binding_4"/>
    <property type="match status" value="1"/>
</dbReference>
<dbReference type="Gene3D" id="3.40.462.20">
    <property type="match status" value="1"/>
</dbReference>
<dbReference type="EMBL" id="VEPZ02001353">
    <property type="protein sequence ID" value="KAE8677786.1"/>
    <property type="molecule type" value="Genomic_DNA"/>
</dbReference>
<keyword evidence="12" id="KW-1185">Reference proteome</keyword>
<dbReference type="InterPro" id="IPR016166">
    <property type="entry name" value="FAD-bd_PCMH"/>
</dbReference>
<keyword evidence="4" id="KW-0732">Signal</keyword>
<gene>
    <name evidence="11" type="ORF">F3Y22_tig00111498pilonHSYRG00026</name>
</gene>
<dbReference type="Gene3D" id="3.30.43.10">
    <property type="entry name" value="Uridine Diphospho-n-acetylenolpyruvylglucosamine Reductase, domain 2"/>
    <property type="match status" value="1"/>
</dbReference>
<dbReference type="InterPro" id="IPR016167">
    <property type="entry name" value="FAD-bd_PCMH_sub1"/>
</dbReference>
<dbReference type="PROSITE" id="PS51387">
    <property type="entry name" value="FAD_PCMH"/>
    <property type="match status" value="1"/>
</dbReference>
<feature type="transmembrane region" description="Helical" evidence="9">
    <location>
        <begin position="50"/>
        <end position="71"/>
    </location>
</feature>
<evidence type="ECO:0000313" key="12">
    <source>
        <dbReference type="Proteomes" id="UP000436088"/>
    </source>
</evidence>
<evidence type="ECO:0000256" key="2">
    <source>
        <dbReference type="ARBA" id="ARBA00005466"/>
    </source>
</evidence>
<keyword evidence="6" id="KW-0274">FAD</keyword>
<evidence type="ECO:0000256" key="9">
    <source>
        <dbReference type="SAM" id="Phobius"/>
    </source>
</evidence>
<keyword evidence="9" id="KW-0812">Transmembrane</keyword>
<dbReference type="InterPro" id="IPR012951">
    <property type="entry name" value="BBE"/>
</dbReference>
<dbReference type="AlphaFoldDB" id="A0A6A2YEZ7"/>
<evidence type="ECO:0000313" key="11">
    <source>
        <dbReference type="EMBL" id="KAE8677786.1"/>
    </source>
</evidence>
<organism evidence="11 12">
    <name type="scientific">Hibiscus syriacus</name>
    <name type="common">Rose of Sharon</name>
    <dbReference type="NCBI Taxonomy" id="106335"/>
    <lineage>
        <taxon>Eukaryota</taxon>
        <taxon>Viridiplantae</taxon>
        <taxon>Streptophyta</taxon>
        <taxon>Embryophyta</taxon>
        <taxon>Tracheophyta</taxon>
        <taxon>Spermatophyta</taxon>
        <taxon>Magnoliopsida</taxon>
        <taxon>eudicotyledons</taxon>
        <taxon>Gunneridae</taxon>
        <taxon>Pentapetalae</taxon>
        <taxon>rosids</taxon>
        <taxon>malvids</taxon>
        <taxon>Malvales</taxon>
        <taxon>Malvaceae</taxon>
        <taxon>Malvoideae</taxon>
        <taxon>Hibiscus</taxon>
    </lineage>
</organism>
<reference evidence="11" key="1">
    <citation type="submission" date="2019-09" db="EMBL/GenBank/DDBJ databases">
        <title>Draft genome information of white flower Hibiscus syriacus.</title>
        <authorList>
            <person name="Kim Y.-M."/>
        </authorList>
    </citation>
    <scope>NUCLEOTIDE SEQUENCE [LARGE SCALE GENOMIC DNA]</scope>
    <source>
        <strain evidence="11">YM2019G1</strain>
    </source>
</reference>
<dbReference type="SUPFAM" id="SSF56176">
    <property type="entry name" value="FAD-binding/transporter-associated domain-like"/>
    <property type="match status" value="1"/>
</dbReference>
<comment type="caution">
    <text evidence="11">The sequence shown here is derived from an EMBL/GenBank/DDBJ whole genome shotgun (WGS) entry which is preliminary data.</text>
</comment>
<evidence type="ECO:0000256" key="1">
    <source>
        <dbReference type="ARBA" id="ARBA00001974"/>
    </source>
</evidence>
<evidence type="ECO:0000259" key="10">
    <source>
        <dbReference type="PROSITE" id="PS51387"/>
    </source>
</evidence>
<dbReference type="Proteomes" id="UP000436088">
    <property type="component" value="Unassembled WGS sequence"/>
</dbReference>
<evidence type="ECO:0000256" key="8">
    <source>
        <dbReference type="ARBA" id="ARBA00023180"/>
    </source>
</evidence>
<keyword evidence="7" id="KW-0560">Oxidoreductase</keyword>
<comment type="cofactor">
    <cofactor evidence="1">
        <name>FAD</name>
        <dbReference type="ChEBI" id="CHEBI:57692"/>
    </cofactor>
</comment>
<accession>A0A6A2YEZ7</accession>
<evidence type="ECO:0000256" key="4">
    <source>
        <dbReference type="ARBA" id="ARBA00022729"/>
    </source>
</evidence>
<evidence type="ECO:0000256" key="5">
    <source>
        <dbReference type="ARBA" id="ARBA00022741"/>
    </source>
</evidence>
<dbReference type="InterPro" id="IPR006094">
    <property type="entry name" value="Oxid_FAD_bind_N"/>
</dbReference>
<dbReference type="PANTHER" id="PTHR32448">
    <property type="entry name" value="OS08G0158400 PROTEIN"/>
    <property type="match status" value="1"/>
</dbReference>
<feature type="domain" description="FAD-binding PCMH-type" evidence="10">
    <location>
        <begin position="116"/>
        <end position="292"/>
    </location>
</feature>
<evidence type="ECO:0000256" key="3">
    <source>
        <dbReference type="ARBA" id="ARBA00022630"/>
    </source>
</evidence>
<protein>
    <recommendedName>
        <fullName evidence="10">FAD-binding PCMH-type domain-containing protein</fullName>
    </recommendedName>
</protein>
<comment type="similarity">
    <text evidence="2">Belongs to the oxygen-dependent FAD-linked oxidoreductase family.</text>
</comment>
<dbReference type="InterPro" id="IPR036318">
    <property type="entry name" value="FAD-bd_PCMH-like_sf"/>
</dbReference>
<proteinExistence type="inferred from homology"/>
<dbReference type="GO" id="GO:0071949">
    <property type="term" value="F:FAD binding"/>
    <property type="evidence" value="ECO:0007669"/>
    <property type="project" value="InterPro"/>
</dbReference>
<dbReference type="Pfam" id="PF08031">
    <property type="entry name" value="BBE"/>
    <property type="match status" value="1"/>
</dbReference>
<dbReference type="GO" id="GO:0016491">
    <property type="term" value="F:oxidoreductase activity"/>
    <property type="evidence" value="ECO:0007669"/>
    <property type="project" value="UniProtKB-KW"/>
</dbReference>
<name>A0A6A2YEZ7_HIBSY</name>
<evidence type="ECO:0000256" key="7">
    <source>
        <dbReference type="ARBA" id="ARBA00023002"/>
    </source>
</evidence>
<dbReference type="Gene3D" id="3.30.465.10">
    <property type="match status" value="1"/>
</dbReference>
<evidence type="ECO:0000256" key="6">
    <source>
        <dbReference type="ARBA" id="ARBA00022827"/>
    </source>
</evidence>